<dbReference type="PRINTS" id="PR00633">
    <property type="entry name" value="RCCNDNSATION"/>
</dbReference>
<name>A0ABQ8YER4_9EUKA</name>
<evidence type="ECO:0000256" key="1">
    <source>
        <dbReference type="PROSITE-ProRule" id="PRU00235"/>
    </source>
</evidence>
<dbReference type="PROSITE" id="PS50012">
    <property type="entry name" value="RCC1_3"/>
    <property type="match status" value="3"/>
</dbReference>
<dbReference type="EMBL" id="JAOAOG010000173">
    <property type="protein sequence ID" value="KAJ6243097.1"/>
    <property type="molecule type" value="Genomic_DNA"/>
</dbReference>
<evidence type="ECO:0000313" key="4">
    <source>
        <dbReference type="EMBL" id="KAJ6243097.1"/>
    </source>
</evidence>
<evidence type="ECO:0000259" key="3">
    <source>
        <dbReference type="PROSITE" id="PS50097"/>
    </source>
</evidence>
<feature type="repeat" description="RCC1" evidence="1">
    <location>
        <begin position="263"/>
        <end position="310"/>
    </location>
</feature>
<proteinExistence type="predicted"/>
<reference evidence="4" key="1">
    <citation type="submission" date="2022-08" db="EMBL/GenBank/DDBJ databases">
        <title>Novel sulfate-reducing endosymbionts in the free-living metamonad Anaeramoeba.</title>
        <authorList>
            <person name="Jerlstrom-Hultqvist J."/>
            <person name="Cepicka I."/>
            <person name="Gallot-Lavallee L."/>
            <person name="Salas-Leiva D."/>
            <person name="Curtis B.A."/>
            <person name="Zahonova K."/>
            <person name="Pipaliya S."/>
            <person name="Dacks J."/>
            <person name="Roger A.J."/>
        </authorList>
    </citation>
    <scope>NUCLEOTIDE SEQUENCE</scope>
    <source>
        <strain evidence="4">Schooner1</strain>
    </source>
</reference>
<dbReference type="Gene3D" id="2.130.10.30">
    <property type="entry name" value="Regulator of chromosome condensation 1/beta-lactamase-inhibitor protein II"/>
    <property type="match status" value="2"/>
</dbReference>
<dbReference type="CDD" id="cd18186">
    <property type="entry name" value="BTB_POZ_ZBTB_KLHL-like"/>
    <property type="match status" value="1"/>
</dbReference>
<gene>
    <name evidence="4" type="ORF">M0813_02957</name>
</gene>
<dbReference type="InterPro" id="IPR011333">
    <property type="entry name" value="SKP1/BTB/POZ_sf"/>
</dbReference>
<sequence length="590" mass="68346">MTQKIWATGENCNQFNNTKEEMLVKPTLLKKFSGKVHKMAASYTNLIVAFKDNQIESLGANKYKGYLDQNSNTKNDPITKISSGFKHNLLLTKSGKVYAFGNTDSGQLGRTQSNLQTKKPQPFVHDFQNLKVIDILANEYQSLLLFDNGDLYAVGRNSTYVIDPNKKTIKKHTIPEHSALVTELTLISEDVIKISEGNASKHLLYLTNDYTLWGQGTNSNGQLGIKQISHRIPQEIINQPFENKNIKTIFAGYELTLVLDNDGKLYTCGSARSNGFGVKHLNFTKLAFFDDKPVKKACCGSRHTIALTKNNKIYYFGYISNRGTTLIRGRPVELVLPDFNYNEALSISTGVNNFYIYTIEESSIIRDFKQLYVSKDFTDYEINGIQIHKSFVEFRLNCGIEKIEQNLKNYSKEETNNFFMWVYYDHIENCENIEIMCKKFEITNIKKKRLKNDLEKLYKDDDSKDFNLLIKDEDEDEEEEEEKDYDNEEEGNFEEIPVHKFVLLARSGLFREMFKNISKNEQNINQIQDYSRKSIESLEKLIKYFYTDQFEITADDDPELIFEELSDAIDYYQLSDKNNFNLQLNNILEH</sequence>
<dbReference type="InterPro" id="IPR000408">
    <property type="entry name" value="Reg_chr_condens"/>
</dbReference>
<dbReference type="Gene3D" id="3.30.710.10">
    <property type="entry name" value="Potassium Channel Kv1.1, Chain A"/>
    <property type="match status" value="1"/>
</dbReference>
<dbReference type="Pfam" id="PF13540">
    <property type="entry name" value="RCC1_2"/>
    <property type="match status" value="1"/>
</dbReference>
<feature type="repeat" description="RCC1" evidence="1">
    <location>
        <begin position="208"/>
        <end position="262"/>
    </location>
</feature>
<feature type="repeat" description="RCC1" evidence="1">
    <location>
        <begin position="95"/>
        <end position="148"/>
    </location>
</feature>
<dbReference type="InterPro" id="IPR000210">
    <property type="entry name" value="BTB/POZ_dom"/>
</dbReference>
<dbReference type="Proteomes" id="UP001150062">
    <property type="component" value="Unassembled WGS sequence"/>
</dbReference>
<dbReference type="InterPro" id="IPR051553">
    <property type="entry name" value="Ran_GTPase-activating"/>
</dbReference>
<evidence type="ECO:0000256" key="2">
    <source>
        <dbReference type="SAM" id="MobiDB-lite"/>
    </source>
</evidence>
<organism evidence="4 5">
    <name type="scientific">Anaeramoeba flamelloides</name>
    <dbReference type="NCBI Taxonomy" id="1746091"/>
    <lineage>
        <taxon>Eukaryota</taxon>
        <taxon>Metamonada</taxon>
        <taxon>Anaeramoebidae</taxon>
        <taxon>Anaeramoeba</taxon>
    </lineage>
</organism>
<dbReference type="Pfam" id="PF00651">
    <property type="entry name" value="BTB"/>
    <property type="match status" value="1"/>
</dbReference>
<feature type="region of interest" description="Disordered" evidence="2">
    <location>
        <begin position="469"/>
        <end position="490"/>
    </location>
</feature>
<dbReference type="InterPro" id="IPR009091">
    <property type="entry name" value="RCC1/BLIP-II"/>
</dbReference>
<comment type="caution">
    <text evidence="4">The sequence shown here is derived from an EMBL/GenBank/DDBJ whole genome shotgun (WGS) entry which is preliminary data.</text>
</comment>
<dbReference type="PROSITE" id="PS00626">
    <property type="entry name" value="RCC1_2"/>
    <property type="match status" value="1"/>
</dbReference>
<feature type="domain" description="BTB" evidence="3">
    <location>
        <begin position="494"/>
        <end position="554"/>
    </location>
</feature>
<dbReference type="PANTHER" id="PTHR45982:SF1">
    <property type="entry name" value="REGULATOR OF CHROMOSOME CONDENSATION"/>
    <property type="match status" value="1"/>
</dbReference>
<accession>A0ABQ8YER4</accession>
<dbReference type="SUPFAM" id="SSF50985">
    <property type="entry name" value="RCC1/BLIP-II"/>
    <property type="match status" value="1"/>
</dbReference>
<evidence type="ECO:0000313" key="5">
    <source>
        <dbReference type="Proteomes" id="UP001150062"/>
    </source>
</evidence>
<dbReference type="SUPFAM" id="SSF54695">
    <property type="entry name" value="POZ domain"/>
    <property type="match status" value="1"/>
</dbReference>
<feature type="compositionally biased region" description="Acidic residues" evidence="2">
    <location>
        <begin position="472"/>
        <end position="490"/>
    </location>
</feature>
<keyword evidence="5" id="KW-1185">Reference proteome</keyword>
<dbReference type="PROSITE" id="PS50097">
    <property type="entry name" value="BTB"/>
    <property type="match status" value="1"/>
</dbReference>
<dbReference type="PANTHER" id="PTHR45982">
    <property type="entry name" value="REGULATOR OF CHROMOSOME CONDENSATION"/>
    <property type="match status" value="1"/>
</dbReference>
<protein>
    <recommendedName>
        <fullName evidence="3">BTB domain-containing protein</fullName>
    </recommendedName>
</protein>